<sequence length="106" mass="12376">MVFVELSPFVAFRREYWTDEDLRSLQSFLLVSPDAGDLIRSGSGLRKLRWSAQGRGKRGGSRVIYYWHVPKQRVYLIFGYVKSKREDLTAEQLKLLAEMMKDMKDG</sequence>
<dbReference type="Pfam" id="PF06296">
    <property type="entry name" value="RelE"/>
    <property type="match status" value="1"/>
</dbReference>
<accession>A0A9D7E613</accession>
<evidence type="ECO:0000313" key="1">
    <source>
        <dbReference type="EMBL" id="MBK6974463.1"/>
    </source>
</evidence>
<dbReference type="InterPro" id="IPR009387">
    <property type="entry name" value="HigB-2"/>
</dbReference>
<name>A0A9D7E613_9PROT</name>
<dbReference type="PIRSF" id="PIRSF039032">
    <property type="entry name" value="HigB-2"/>
    <property type="match status" value="1"/>
</dbReference>
<comment type="caution">
    <text evidence="1">The sequence shown here is derived from an EMBL/GenBank/DDBJ whole genome shotgun (WGS) entry which is preliminary data.</text>
</comment>
<reference evidence="1" key="1">
    <citation type="submission" date="2020-10" db="EMBL/GenBank/DDBJ databases">
        <title>Connecting structure to function with the recovery of over 1000 high-quality activated sludge metagenome-assembled genomes encoding full-length rRNA genes using long-read sequencing.</title>
        <authorList>
            <person name="Singleton C.M."/>
            <person name="Petriglieri F."/>
            <person name="Kristensen J.M."/>
            <person name="Kirkegaard R.H."/>
            <person name="Michaelsen T.Y."/>
            <person name="Andersen M.H."/>
            <person name="Karst S.M."/>
            <person name="Dueholm M.S."/>
            <person name="Nielsen P.H."/>
            <person name="Albertsen M."/>
        </authorList>
    </citation>
    <scope>NUCLEOTIDE SEQUENCE</scope>
    <source>
        <strain evidence="1">Bjer_18-Q3-R1-45_BAT3C.347</strain>
    </source>
</reference>
<protein>
    <submittedName>
        <fullName evidence="1">Type II toxin-antitoxin system RelE/ParE family toxin</fullName>
    </submittedName>
</protein>
<dbReference type="Proteomes" id="UP000807785">
    <property type="component" value="Unassembled WGS sequence"/>
</dbReference>
<proteinExistence type="predicted"/>
<gene>
    <name evidence="1" type="ORF">IPH26_16455</name>
</gene>
<organism evidence="1 2">
    <name type="scientific">Candidatus Methylophosphatis roskildensis</name>
    <dbReference type="NCBI Taxonomy" id="2899263"/>
    <lineage>
        <taxon>Bacteria</taxon>
        <taxon>Pseudomonadati</taxon>
        <taxon>Pseudomonadota</taxon>
        <taxon>Betaproteobacteria</taxon>
        <taxon>Nitrosomonadales</taxon>
        <taxon>Sterolibacteriaceae</taxon>
        <taxon>Candidatus Methylophosphatis</taxon>
    </lineage>
</organism>
<dbReference type="EMBL" id="JADJEV010000004">
    <property type="protein sequence ID" value="MBK6974463.1"/>
    <property type="molecule type" value="Genomic_DNA"/>
</dbReference>
<evidence type="ECO:0000313" key="2">
    <source>
        <dbReference type="Proteomes" id="UP000807785"/>
    </source>
</evidence>
<dbReference type="AlphaFoldDB" id="A0A9D7E613"/>